<proteinExistence type="predicted"/>
<gene>
    <name evidence="1" type="ORF">PYW08_008488</name>
</gene>
<evidence type="ECO:0000313" key="1">
    <source>
        <dbReference type="EMBL" id="KAJ8713184.1"/>
    </source>
</evidence>
<keyword evidence="2" id="KW-1185">Reference proteome</keyword>
<organism evidence="1 2">
    <name type="scientific">Mythimna loreyi</name>
    <dbReference type="NCBI Taxonomy" id="667449"/>
    <lineage>
        <taxon>Eukaryota</taxon>
        <taxon>Metazoa</taxon>
        <taxon>Ecdysozoa</taxon>
        <taxon>Arthropoda</taxon>
        <taxon>Hexapoda</taxon>
        <taxon>Insecta</taxon>
        <taxon>Pterygota</taxon>
        <taxon>Neoptera</taxon>
        <taxon>Endopterygota</taxon>
        <taxon>Lepidoptera</taxon>
        <taxon>Glossata</taxon>
        <taxon>Ditrysia</taxon>
        <taxon>Noctuoidea</taxon>
        <taxon>Noctuidae</taxon>
        <taxon>Noctuinae</taxon>
        <taxon>Hadenini</taxon>
        <taxon>Mythimna</taxon>
    </lineage>
</organism>
<accession>A0ACC2QGJ5</accession>
<dbReference type="Proteomes" id="UP001231649">
    <property type="component" value="Chromosome 21"/>
</dbReference>
<reference evidence="1" key="1">
    <citation type="submission" date="2023-03" db="EMBL/GenBank/DDBJ databases">
        <title>Chromosome-level genomes of two armyworms, Mythimna separata and Mythimna loreyi, provide insights into the biosynthesis and reception of sex pheromones.</title>
        <authorList>
            <person name="Zhao H."/>
        </authorList>
    </citation>
    <scope>NUCLEOTIDE SEQUENCE</scope>
    <source>
        <strain evidence="1">BeijingLab</strain>
    </source>
</reference>
<evidence type="ECO:0000313" key="2">
    <source>
        <dbReference type="Proteomes" id="UP001231649"/>
    </source>
</evidence>
<protein>
    <submittedName>
        <fullName evidence="1">Uncharacterized protein</fullName>
    </submittedName>
</protein>
<dbReference type="EMBL" id="CM056797">
    <property type="protein sequence ID" value="KAJ8713184.1"/>
    <property type="molecule type" value="Genomic_DNA"/>
</dbReference>
<sequence>MDNCKRIIIFGDQQAYGLNKTMTNSRLQNWNNNYKITSFIKPNATSAQILSSCNDDFIKTLTSDDIIVLVIGSSDKDPYSLITELCNVLYKLRNNTVFMTNVQYNPYLNENAINYNLELIIRNYKNCKYLKIHNLEYLNSINDKTIKSHHQRYLSHLCLKLNTNIDYARYKTEFLNRFKNKHAFQNKTNIHMTPRKTTQTKITAFFKKIKQVGNGKKTGFFRN</sequence>
<name>A0ACC2QGJ5_9NEOP</name>
<comment type="caution">
    <text evidence="1">The sequence shown here is derived from an EMBL/GenBank/DDBJ whole genome shotgun (WGS) entry which is preliminary data.</text>
</comment>